<dbReference type="EMBL" id="MU843038">
    <property type="protein sequence ID" value="KAK2022546.1"/>
    <property type="molecule type" value="Genomic_DNA"/>
</dbReference>
<evidence type="ECO:0000313" key="1">
    <source>
        <dbReference type="EMBL" id="KAK2022546.1"/>
    </source>
</evidence>
<accession>A0AAD9H4X3</accession>
<name>A0AAD9H4X3_9PEZI</name>
<sequence>MPTVVKPRPQAVGVNADKVSSSAASLLESVSYADFCTRYILRTSFEFPDTGLGIVPRRAGFSNTIIRAFQQDLHLTLRPDDVWLAVLVQLSFFINGQGRAEALRDRLVPHKDRKNLVVDVGPAGIAAVDTGVFVDRLVQLVKGNLRDPEIATRLLLEFSTTTENDRATAAMTFLGTMENSSDYKMWMGCGFPSVTLLGDQQDWVKLLDGLDILSWLSDETTEWAACLSKVLEYMVASFDRPQDEDVKTFWMCAVHETGRDGSGVVTKLSGWVTAFSWWDPSGARQRTFSSAWKRRLAIDGVEFPVISGEHIPASMTRFPVVVLDDTRGPEQGGGKIDAEILAGIPGFQVQDTSATAVRPISGWWMLARRKVPRQLAV</sequence>
<organism evidence="1 2">
    <name type="scientific">Colletotrichum zoysiae</name>
    <dbReference type="NCBI Taxonomy" id="1216348"/>
    <lineage>
        <taxon>Eukaryota</taxon>
        <taxon>Fungi</taxon>
        <taxon>Dikarya</taxon>
        <taxon>Ascomycota</taxon>
        <taxon>Pezizomycotina</taxon>
        <taxon>Sordariomycetes</taxon>
        <taxon>Hypocreomycetidae</taxon>
        <taxon>Glomerellales</taxon>
        <taxon>Glomerellaceae</taxon>
        <taxon>Colletotrichum</taxon>
        <taxon>Colletotrichum graminicola species complex</taxon>
    </lineage>
</organism>
<protein>
    <submittedName>
        <fullName evidence="1">Uncharacterized protein</fullName>
    </submittedName>
</protein>
<dbReference type="PANTHER" id="PTHR31252:SF11">
    <property type="entry name" value="DUF4419 DOMAIN-CONTAINING PROTEIN"/>
    <property type="match status" value="1"/>
</dbReference>
<dbReference type="AlphaFoldDB" id="A0AAD9H4X3"/>
<proteinExistence type="predicted"/>
<dbReference type="Pfam" id="PF14388">
    <property type="entry name" value="DUF4419"/>
    <property type="match status" value="1"/>
</dbReference>
<dbReference type="PANTHER" id="PTHR31252">
    <property type="entry name" value="DUF4419 DOMAIN-CONTAINING PROTEIN"/>
    <property type="match status" value="1"/>
</dbReference>
<evidence type="ECO:0000313" key="2">
    <source>
        <dbReference type="Proteomes" id="UP001232148"/>
    </source>
</evidence>
<reference evidence="1" key="1">
    <citation type="submission" date="2021-06" db="EMBL/GenBank/DDBJ databases">
        <title>Comparative genomics, transcriptomics and evolutionary studies reveal genomic signatures of adaptation to plant cell wall in hemibiotrophic fungi.</title>
        <authorList>
            <consortium name="DOE Joint Genome Institute"/>
            <person name="Baroncelli R."/>
            <person name="Diaz J.F."/>
            <person name="Benocci T."/>
            <person name="Peng M."/>
            <person name="Battaglia E."/>
            <person name="Haridas S."/>
            <person name="Andreopoulos W."/>
            <person name="Labutti K."/>
            <person name="Pangilinan J."/>
            <person name="Floch G.L."/>
            <person name="Makela M.R."/>
            <person name="Henrissat B."/>
            <person name="Grigoriev I.V."/>
            <person name="Crouch J.A."/>
            <person name="De Vries R.P."/>
            <person name="Sukno S.A."/>
            <person name="Thon M.R."/>
        </authorList>
    </citation>
    <scope>NUCLEOTIDE SEQUENCE</scope>
    <source>
        <strain evidence="1">MAFF235873</strain>
    </source>
</reference>
<dbReference type="InterPro" id="IPR025533">
    <property type="entry name" value="DUF4419"/>
</dbReference>
<comment type="caution">
    <text evidence="1">The sequence shown here is derived from an EMBL/GenBank/DDBJ whole genome shotgun (WGS) entry which is preliminary data.</text>
</comment>
<dbReference type="Proteomes" id="UP001232148">
    <property type="component" value="Unassembled WGS sequence"/>
</dbReference>
<keyword evidence="2" id="KW-1185">Reference proteome</keyword>
<gene>
    <name evidence="1" type="ORF">LX32DRAFT_645423</name>
</gene>